<dbReference type="PANTHER" id="PTHR36973:SF4">
    <property type="entry name" value="NODULATION PROTEIN"/>
    <property type="match status" value="1"/>
</dbReference>
<proteinExistence type="predicted"/>
<organism evidence="2 3">
    <name type="scientific">Candidatus Zambryskibacteria bacterium RIFCSPHIGHO2_01_FULL_49_18</name>
    <dbReference type="NCBI Taxonomy" id="1802740"/>
    <lineage>
        <taxon>Bacteria</taxon>
        <taxon>Candidatus Zambryskiibacteriota</taxon>
    </lineage>
</organism>
<evidence type="ECO:0000313" key="2">
    <source>
        <dbReference type="EMBL" id="OHA91154.1"/>
    </source>
</evidence>
<dbReference type="GO" id="GO:0008171">
    <property type="term" value="F:O-methyltransferase activity"/>
    <property type="evidence" value="ECO:0007669"/>
    <property type="project" value="TreeGrafter"/>
</dbReference>
<evidence type="ECO:0000259" key="1">
    <source>
        <dbReference type="Pfam" id="PF05050"/>
    </source>
</evidence>
<reference evidence="2 3" key="1">
    <citation type="journal article" date="2016" name="Nat. Commun.">
        <title>Thousands of microbial genomes shed light on interconnected biogeochemical processes in an aquifer system.</title>
        <authorList>
            <person name="Anantharaman K."/>
            <person name="Brown C.T."/>
            <person name="Hug L.A."/>
            <person name="Sharon I."/>
            <person name="Castelle C.J."/>
            <person name="Probst A.J."/>
            <person name="Thomas B.C."/>
            <person name="Singh A."/>
            <person name="Wilkins M.J."/>
            <person name="Karaoz U."/>
            <person name="Brodie E.L."/>
            <person name="Williams K.H."/>
            <person name="Hubbard S.S."/>
            <person name="Banfield J.F."/>
        </authorList>
    </citation>
    <scope>NUCLEOTIDE SEQUENCE [LARGE SCALE GENOMIC DNA]</scope>
</reference>
<dbReference type="AlphaFoldDB" id="A0A1G2T1P8"/>
<gene>
    <name evidence="2" type="ORF">A2758_01600</name>
</gene>
<dbReference type="InterPro" id="IPR006342">
    <property type="entry name" value="FkbM_mtfrase"/>
</dbReference>
<comment type="caution">
    <text evidence="2">The sequence shown here is derived from an EMBL/GenBank/DDBJ whole genome shotgun (WGS) entry which is preliminary data.</text>
</comment>
<dbReference type="Gene3D" id="3.40.50.150">
    <property type="entry name" value="Vaccinia Virus protein VP39"/>
    <property type="match status" value="1"/>
</dbReference>
<dbReference type="Proteomes" id="UP000178612">
    <property type="component" value="Unassembled WGS sequence"/>
</dbReference>
<sequence length="243" mass="28274">MIKGIFGLLGYQKVILNEIKKENFFDMYFSLKRPFVVQIGANDGKTYDSLYRYILRYQLSGLMVEPQKEVFERLKNNYKDNPNLKFANVAIGEKDGEAPFYRIKPNLVLSGKEYKASSGSSFYRDQIVTNVKNRLPPIRNNVLHYISHDPNDYIEEISVKIMTLNSLFSEYGIDKIDFLLTDCQGYDSKILNQFDFRYFSPDIINFEHSLITPDELSQSCSLLEKEGYKHFVYEGDTCAYKVS</sequence>
<dbReference type="EMBL" id="MHVJ01000013">
    <property type="protein sequence ID" value="OHA91154.1"/>
    <property type="molecule type" value="Genomic_DNA"/>
</dbReference>
<evidence type="ECO:0000313" key="3">
    <source>
        <dbReference type="Proteomes" id="UP000178612"/>
    </source>
</evidence>
<dbReference type="InterPro" id="IPR029063">
    <property type="entry name" value="SAM-dependent_MTases_sf"/>
</dbReference>
<dbReference type="InterPro" id="IPR053188">
    <property type="entry name" value="FkbM_Methyltransferase"/>
</dbReference>
<dbReference type="Pfam" id="PF05050">
    <property type="entry name" value="Methyltransf_21"/>
    <property type="match status" value="1"/>
</dbReference>
<dbReference type="PANTHER" id="PTHR36973">
    <property type="entry name" value="SLL1456 PROTEIN-RELATED"/>
    <property type="match status" value="1"/>
</dbReference>
<dbReference type="SUPFAM" id="SSF53335">
    <property type="entry name" value="S-adenosyl-L-methionine-dependent methyltransferases"/>
    <property type="match status" value="1"/>
</dbReference>
<name>A0A1G2T1P8_9BACT</name>
<protein>
    <recommendedName>
        <fullName evidence="1">Methyltransferase FkbM domain-containing protein</fullName>
    </recommendedName>
</protein>
<dbReference type="NCBIfam" id="TIGR01444">
    <property type="entry name" value="fkbM_fam"/>
    <property type="match status" value="1"/>
</dbReference>
<feature type="domain" description="Methyltransferase FkbM" evidence="1">
    <location>
        <begin position="38"/>
        <end position="228"/>
    </location>
</feature>
<accession>A0A1G2T1P8</accession>